<feature type="transmembrane region" description="Helical" evidence="1">
    <location>
        <begin position="155"/>
        <end position="179"/>
    </location>
</feature>
<dbReference type="Proteomes" id="UP000234479">
    <property type="component" value="Unassembled WGS sequence"/>
</dbReference>
<evidence type="ECO:0000256" key="1">
    <source>
        <dbReference type="SAM" id="Phobius"/>
    </source>
</evidence>
<keyword evidence="1" id="KW-1133">Transmembrane helix</keyword>
<feature type="transmembrane region" description="Helical" evidence="1">
    <location>
        <begin position="89"/>
        <end position="111"/>
    </location>
</feature>
<evidence type="ECO:0000313" key="2">
    <source>
        <dbReference type="EMBL" id="PLR28240.1"/>
    </source>
</evidence>
<feature type="transmembrane region" description="Helical" evidence="1">
    <location>
        <begin position="123"/>
        <end position="143"/>
    </location>
</feature>
<gene>
    <name evidence="2" type="ORF">SGCZBJ_04350</name>
</gene>
<name>A0A2N5DQA4_9CAUL</name>
<reference evidence="2 3" key="1">
    <citation type="submission" date="2017-12" db="EMBL/GenBank/DDBJ databases">
        <title>The genome sequence of Caulobacter sp. 410.</title>
        <authorList>
            <person name="Gao J."/>
            <person name="Mao X."/>
            <person name="Sun J."/>
        </authorList>
    </citation>
    <scope>NUCLEOTIDE SEQUENCE [LARGE SCALE GENOMIC DNA]</scope>
    <source>
        <strain evidence="2 3">410</strain>
    </source>
</reference>
<keyword evidence="1" id="KW-0812">Transmembrane</keyword>
<dbReference type="RefSeq" id="WP_101716793.1">
    <property type="nucleotide sequence ID" value="NZ_PJRS01000010.1"/>
</dbReference>
<protein>
    <recommendedName>
        <fullName evidence="4">DUF805 domain-containing protein</fullName>
    </recommendedName>
</protein>
<sequence length="193" mass="20902">MFASIRHGFANLARFSGRDPRERFWPYALVLVGAAFVAMFLSFGVGFAGSFQKTIAYAEAHPDKATVTRSGGSVSVTIHEPTPELMPDMAPMFLGLRVIVPIIVLLLAAAVTRRLHDTGRSGLWGLPPVVFLGIALTLFPSMFQRLMAGDEGAIGLFLPLFANNMAYLASLGLLVFLLCREGKPDANRYDSPA</sequence>
<keyword evidence="1" id="KW-0472">Membrane</keyword>
<feature type="transmembrane region" description="Helical" evidence="1">
    <location>
        <begin position="24"/>
        <end position="48"/>
    </location>
</feature>
<organism evidence="2 3">
    <name type="scientific">Caulobacter zeae</name>
    <dbReference type="NCBI Taxonomy" id="2055137"/>
    <lineage>
        <taxon>Bacteria</taxon>
        <taxon>Pseudomonadati</taxon>
        <taxon>Pseudomonadota</taxon>
        <taxon>Alphaproteobacteria</taxon>
        <taxon>Caulobacterales</taxon>
        <taxon>Caulobacteraceae</taxon>
        <taxon>Caulobacter</taxon>
    </lineage>
</organism>
<dbReference type="OrthoDB" id="7187019at2"/>
<evidence type="ECO:0000313" key="3">
    <source>
        <dbReference type="Proteomes" id="UP000234479"/>
    </source>
</evidence>
<dbReference type="Pfam" id="PF05656">
    <property type="entry name" value="DUF805"/>
    <property type="match status" value="1"/>
</dbReference>
<evidence type="ECO:0008006" key="4">
    <source>
        <dbReference type="Google" id="ProtNLM"/>
    </source>
</evidence>
<dbReference type="InterPro" id="IPR008523">
    <property type="entry name" value="DUF805"/>
</dbReference>
<dbReference type="AlphaFoldDB" id="A0A2N5DQA4"/>
<accession>A0A2N5DQA4</accession>
<comment type="caution">
    <text evidence="2">The sequence shown here is derived from an EMBL/GenBank/DDBJ whole genome shotgun (WGS) entry which is preliminary data.</text>
</comment>
<dbReference type="GO" id="GO:0005886">
    <property type="term" value="C:plasma membrane"/>
    <property type="evidence" value="ECO:0007669"/>
    <property type="project" value="TreeGrafter"/>
</dbReference>
<keyword evidence="3" id="KW-1185">Reference proteome</keyword>
<proteinExistence type="predicted"/>
<dbReference type="EMBL" id="PJRS01000010">
    <property type="protein sequence ID" value="PLR28240.1"/>
    <property type="molecule type" value="Genomic_DNA"/>
</dbReference>
<dbReference type="PANTHER" id="PTHR34980">
    <property type="entry name" value="INNER MEMBRANE PROTEIN-RELATED-RELATED"/>
    <property type="match status" value="1"/>
</dbReference>